<dbReference type="EMBL" id="CM004477">
    <property type="protein sequence ID" value="OCT73782.1"/>
    <property type="molecule type" value="Genomic_DNA"/>
</dbReference>
<evidence type="ECO:0000313" key="3">
    <source>
        <dbReference type="Proteomes" id="UP000694892"/>
    </source>
</evidence>
<evidence type="ECO:0000313" key="2">
    <source>
        <dbReference type="EMBL" id="OCT73782.1"/>
    </source>
</evidence>
<proteinExistence type="predicted"/>
<sequence length="74" mass="8326">MKEYGVRKVCDKPQIYACFVSFCHDPGDSSHSRSGPGREHTFASAARERTQGPVSDNELLMHRSGFMLTSQHKQ</sequence>
<gene>
    <name evidence="2" type="ORF">XELAEV_18032747mg</name>
</gene>
<dbReference type="AlphaFoldDB" id="A0A974CJ09"/>
<evidence type="ECO:0000256" key="1">
    <source>
        <dbReference type="SAM" id="MobiDB-lite"/>
    </source>
</evidence>
<organism evidence="2 3">
    <name type="scientific">Xenopus laevis</name>
    <name type="common">African clawed frog</name>
    <dbReference type="NCBI Taxonomy" id="8355"/>
    <lineage>
        <taxon>Eukaryota</taxon>
        <taxon>Metazoa</taxon>
        <taxon>Chordata</taxon>
        <taxon>Craniata</taxon>
        <taxon>Vertebrata</taxon>
        <taxon>Euteleostomi</taxon>
        <taxon>Amphibia</taxon>
        <taxon>Batrachia</taxon>
        <taxon>Anura</taxon>
        <taxon>Pipoidea</taxon>
        <taxon>Pipidae</taxon>
        <taxon>Xenopodinae</taxon>
        <taxon>Xenopus</taxon>
        <taxon>Xenopus</taxon>
    </lineage>
</organism>
<dbReference type="Proteomes" id="UP000694892">
    <property type="component" value="Chromosome 6S"/>
</dbReference>
<feature type="region of interest" description="Disordered" evidence="1">
    <location>
        <begin position="26"/>
        <end position="74"/>
    </location>
</feature>
<feature type="compositionally biased region" description="Basic and acidic residues" evidence="1">
    <location>
        <begin position="26"/>
        <end position="50"/>
    </location>
</feature>
<name>A0A974CJ09_XENLA</name>
<reference evidence="3" key="1">
    <citation type="journal article" date="2016" name="Nature">
        <title>Genome evolution in the allotetraploid frog Xenopus laevis.</title>
        <authorList>
            <person name="Session A.M."/>
            <person name="Uno Y."/>
            <person name="Kwon T."/>
            <person name="Chapman J.A."/>
            <person name="Toyoda A."/>
            <person name="Takahashi S."/>
            <person name="Fukui A."/>
            <person name="Hikosaka A."/>
            <person name="Suzuki A."/>
            <person name="Kondo M."/>
            <person name="van Heeringen S.J."/>
            <person name="Quigley I."/>
            <person name="Heinz S."/>
            <person name="Ogino H."/>
            <person name="Ochi H."/>
            <person name="Hellsten U."/>
            <person name="Lyons J.B."/>
            <person name="Simakov O."/>
            <person name="Putnam N."/>
            <person name="Stites J."/>
            <person name="Kuroki Y."/>
            <person name="Tanaka T."/>
            <person name="Michiue T."/>
            <person name="Watanabe M."/>
            <person name="Bogdanovic O."/>
            <person name="Lister R."/>
            <person name="Georgiou G."/>
            <person name="Paranjpe S.S."/>
            <person name="van Kruijsbergen I."/>
            <person name="Shu S."/>
            <person name="Carlson J."/>
            <person name="Kinoshita T."/>
            <person name="Ohta Y."/>
            <person name="Mawaribuchi S."/>
            <person name="Jenkins J."/>
            <person name="Grimwood J."/>
            <person name="Schmutz J."/>
            <person name="Mitros T."/>
            <person name="Mozaffari S.V."/>
            <person name="Suzuki Y."/>
            <person name="Haramoto Y."/>
            <person name="Yamamoto T.S."/>
            <person name="Takagi C."/>
            <person name="Heald R."/>
            <person name="Miller K."/>
            <person name="Haudenschild C."/>
            <person name="Kitzman J."/>
            <person name="Nakayama T."/>
            <person name="Izutsu Y."/>
            <person name="Robert J."/>
            <person name="Fortriede J."/>
            <person name="Burns K."/>
            <person name="Lotay V."/>
            <person name="Karimi K."/>
            <person name="Yasuoka Y."/>
            <person name="Dichmann D.S."/>
            <person name="Flajnik M.F."/>
            <person name="Houston D.W."/>
            <person name="Shendure J."/>
            <person name="DuPasquier L."/>
            <person name="Vize P.D."/>
            <person name="Zorn A.M."/>
            <person name="Ito M."/>
            <person name="Marcotte E.M."/>
            <person name="Wallingford J.B."/>
            <person name="Ito Y."/>
            <person name="Asashima M."/>
            <person name="Ueno N."/>
            <person name="Matsuda Y."/>
            <person name="Veenstra G.J."/>
            <person name="Fujiyama A."/>
            <person name="Harland R.M."/>
            <person name="Taira M."/>
            <person name="Rokhsar D.S."/>
        </authorList>
    </citation>
    <scope>NUCLEOTIDE SEQUENCE [LARGE SCALE GENOMIC DNA]</scope>
    <source>
        <strain evidence="3">J</strain>
    </source>
</reference>
<protein>
    <submittedName>
        <fullName evidence="2">Uncharacterized protein</fullName>
    </submittedName>
</protein>
<accession>A0A974CJ09</accession>